<organism evidence="3 4">
    <name type="scientific">Mycetocola miduiensis</name>
    <dbReference type="NCBI Taxonomy" id="995034"/>
    <lineage>
        <taxon>Bacteria</taxon>
        <taxon>Bacillati</taxon>
        <taxon>Actinomycetota</taxon>
        <taxon>Actinomycetes</taxon>
        <taxon>Micrococcales</taxon>
        <taxon>Microbacteriaceae</taxon>
        <taxon>Mycetocola</taxon>
    </lineage>
</organism>
<dbReference type="RefSeq" id="WP_177216819.1">
    <property type="nucleotide sequence ID" value="NZ_FOVM01000006.1"/>
</dbReference>
<proteinExistence type="predicted"/>
<keyword evidence="4" id="KW-1185">Reference proteome</keyword>
<dbReference type="SMART" id="SM00507">
    <property type="entry name" value="HNHc"/>
    <property type="match status" value="1"/>
</dbReference>
<gene>
    <name evidence="3" type="ORF">SAMN05216219_2391</name>
</gene>
<protein>
    <recommendedName>
        <fullName evidence="2">HNH nuclease domain-containing protein</fullName>
    </recommendedName>
</protein>
<dbReference type="STRING" id="995034.SAMN05216219_2391"/>
<name>A0A1I5CF93_9MICO</name>
<feature type="compositionally biased region" description="Pro residues" evidence="1">
    <location>
        <begin position="142"/>
        <end position="171"/>
    </location>
</feature>
<evidence type="ECO:0000259" key="2">
    <source>
        <dbReference type="SMART" id="SM00507"/>
    </source>
</evidence>
<evidence type="ECO:0000313" key="3">
    <source>
        <dbReference type="EMBL" id="SFN85607.1"/>
    </source>
</evidence>
<dbReference type="EMBL" id="FOVM01000006">
    <property type="protein sequence ID" value="SFN85607.1"/>
    <property type="molecule type" value="Genomic_DNA"/>
</dbReference>
<feature type="non-terminal residue" evidence="3">
    <location>
        <position position="1"/>
    </location>
</feature>
<dbReference type="Proteomes" id="UP000198867">
    <property type="component" value="Unassembled WGS sequence"/>
</dbReference>
<evidence type="ECO:0000256" key="1">
    <source>
        <dbReference type="SAM" id="MobiDB-lite"/>
    </source>
</evidence>
<accession>A0A1I5CF93</accession>
<feature type="region of interest" description="Disordered" evidence="1">
    <location>
        <begin position="131"/>
        <end position="171"/>
    </location>
</feature>
<dbReference type="InterPro" id="IPR003615">
    <property type="entry name" value="HNH_nuc"/>
</dbReference>
<evidence type="ECO:0000313" key="4">
    <source>
        <dbReference type="Proteomes" id="UP000198867"/>
    </source>
</evidence>
<dbReference type="CDD" id="cd00085">
    <property type="entry name" value="HNHc"/>
    <property type="match status" value="1"/>
</dbReference>
<reference evidence="4" key="1">
    <citation type="submission" date="2016-10" db="EMBL/GenBank/DDBJ databases">
        <authorList>
            <person name="Varghese N."/>
            <person name="Submissions S."/>
        </authorList>
    </citation>
    <scope>NUCLEOTIDE SEQUENCE [LARGE SCALE GENOMIC DNA]</scope>
    <source>
        <strain evidence="4">CGMCC 1.11101</strain>
    </source>
</reference>
<feature type="domain" description="HNH nuclease" evidence="2">
    <location>
        <begin position="41"/>
        <end position="93"/>
    </location>
</feature>
<sequence length="171" mass="19072">IDPETARKLAGRSKTWYRLLTDPESGALLSLGRTRYTPTKQMRDYLVLRDGTCRWEGCNRQATHCEIDHTEAWEFGGPTDCDNLSHVCPKHHRMKHQTTWTAKQLPGGVIRWTSPDGRSYVTEPDVALPMPATWRYDEPGGSGPPDPNPATAPPPLPAAPPPTEPNRPPPF</sequence>
<dbReference type="Gene3D" id="1.10.30.50">
    <property type="match status" value="1"/>
</dbReference>
<dbReference type="AlphaFoldDB" id="A0A1I5CF93"/>